<evidence type="ECO:0000259" key="1">
    <source>
        <dbReference type="Pfam" id="PF01408"/>
    </source>
</evidence>
<dbReference type="InterPro" id="IPR055170">
    <property type="entry name" value="GFO_IDH_MocA-like_dom"/>
</dbReference>
<dbReference type="RefSeq" id="WP_033363781.1">
    <property type="nucleotide sequence ID" value="NZ_CP073767.1"/>
</dbReference>
<dbReference type="Pfam" id="PF01408">
    <property type="entry name" value="GFO_IDH_MocA"/>
    <property type="match status" value="1"/>
</dbReference>
<dbReference type="Pfam" id="PF22725">
    <property type="entry name" value="GFO_IDH_MocA_C3"/>
    <property type="match status" value="1"/>
</dbReference>
<dbReference type="KEGG" id="daur:Daura_38625"/>
<dbReference type="AlphaFoldDB" id="A0A9Q9IH76"/>
<dbReference type="InterPro" id="IPR052515">
    <property type="entry name" value="Gfo/Idh/MocA_Oxidoreductase"/>
</dbReference>
<evidence type="ECO:0000313" key="3">
    <source>
        <dbReference type="EMBL" id="UWZ52515.1"/>
    </source>
</evidence>
<organism evidence="3 4">
    <name type="scientific">Dactylosporangium aurantiacum</name>
    <dbReference type="NCBI Taxonomy" id="35754"/>
    <lineage>
        <taxon>Bacteria</taxon>
        <taxon>Bacillati</taxon>
        <taxon>Actinomycetota</taxon>
        <taxon>Actinomycetes</taxon>
        <taxon>Micromonosporales</taxon>
        <taxon>Micromonosporaceae</taxon>
        <taxon>Dactylosporangium</taxon>
    </lineage>
</organism>
<sequence length="399" mass="41716">MTDLINVAIVGSGIIGGNHADAILRHPRLRIVALVDAVDAANAALAARITAAVTESGRAADTAAGRDGPGPSCHRTLGAALAAEQVDLVAICTPSGLHVEAAEETLRAGAHLLVEKPLDVSLAKARAFAEVALAAEARGLACAVVSQHRFDPAMVAVRRAADAGRLGRLTSAVVSMPWWRDQAYYDSADWRGTWAFDGGGAVANQGIHLVDQMLALLGPPVEVAARTARVAHDRIEVEDLAVATLRFAGGALAVLHASTSAHPGLPVRLQLHGTRGSAVLHDDQLEYFHSADSPDPAAVQTRALVAAEDLYGAPKPADGFVLGHLRQYQDLVEAIDGRRPPGVRVADGLLALATVRAVYVAATLGRPVQFDQVLDGVHDDVRPEVTWVSPSPSAEEEQA</sequence>
<dbReference type="GO" id="GO:0000166">
    <property type="term" value="F:nucleotide binding"/>
    <property type="evidence" value="ECO:0007669"/>
    <property type="project" value="InterPro"/>
</dbReference>
<evidence type="ECO:0000259" key="2">
    <source>
        <dbReference type="Pfam" id="PF22725"/>
    </source>
</evidence>
<protein>
    <submittedName>
        <fullName evidence="3">Gfo/Idh/MocA family oxidoreductase</fullName>
    </submittedName>
</protein>
<dbReference type="Gene3D" id="3.30.360.10">
    <property type="entry name" value="Dihydrodipicolinate Reductase, domain 2"/>
    <property type="match status" value="1"/>
</dbReference>
<dbReference type="SUPFAM" id="SSF51735">
    <property type="entry name" value="NAD(P)-binding Rossmann-fold domains"/>
    <property type="match status" value="1"/>
</dbReference>
<gene>
    <name evidence="3" type="ORF">Daura_38625</name>
</gene>
<name>A0A9Q9IH76_9ACTN</name>
<feature type="domain" description="Gfo/Idh/MocA-like oxidoreductase N-terminal" evidence="1">
    <location>
        <begin position="5"/>
        <end position="133"/>
    </location>
</feature>
<dbReference type="PANTHER" id="PTHR43249:SF1">
    <property type="entry name" value="D-GLUCOSIDE 3-DEHYDROGENASE"/>
    <property type="match status" value="1"/>
</dbReference>
<keyword evidence="4" id="KW-1185">Reference proteome</keyword>
<dbReference type="Proteomes" id="UP001058003">
    <property type="component" value="Chromosome"/>
</dbReference>
<dbReference type="InterPro" id="IPR000683">
    <property type="entry name" value="Gfo/Idh/MocA-like_OxRdtase_N"/>
</dbReference>
<dbReference type="SUPFAM" id="SSF55347">
    <property type="entry name" value="Glyceraldehyde-3-phosphate dehydrogenase-like, C-terminal domain"/>
    <property type="match status" value="1"/>
</dbReference>
<dbReference type="Gene3D" id="3.40.50.720">
    <property type="entry name" value="NAD(P)-binding Rossmann-like Domain"/>
    <property type="match status" value="1"/>
</dbReference>
<dbReference type="PANTHER" id="PTHR43249">
    <property type="entry name" value="UDP-N-ACETYL-2-AMINO-2-DEOXY-D-GLUCURONATE OXIDASE"/>
    <property type="match status" value="1"/>
</dbReference>
<reference evidence="3" key="1">
    <citation type="submission" date="2021-04" db="EMBL/GenBank/DDBJ databases">
        <title>Dactylosporangium aurantiacum NRRL B-8018 full assembly.</title>
        <authorList>
            <person name="Hartkoorn R.C."/>
            <person name="Beaudoing E."/>
            <person name="Hot D."/>
        </authorList>
    </citation>
    <scope>NUCLEOTIDE SEQUENCE</scope>
    <source>
        <strain evidence="3">NRRL B-8018</strain>
    </source>
</reference>
<evidence type="ECO:0000313" key="4">
    <source>
        <dbReference type="Proteomes" id="UP001058003"/>
    </source>
</evidence>
<accession>A0A9Q9IH76</accession>
<dbReference type="OrthoDB" id="9815825at2"/>
<dbReference type="EMBL" id="CP073767">
    <property type="protein sequence ID" value="UWZ52515.1"/>
    <property type="molecule type" value="Genomic_DNA"/>
</dbReference>
<proteinExistence type="predicted"/>
<feature type="domain" description="GFO/IDH/MocA-like oxidoreductase" evidence="2">
    <location>
        <begin position="155"/>
        <end position="278"/>
    </location>
</feature>
<dbReference type="InterPro" id="IPR036291">
    <property type="entry name" value="NAD(P)-bd_dom_sf"/>
</dbReference>